<dbReference type="EMBL" id="BSOO01000024">
    <property type="protein sequence ID" value="GLR48346.1"/>
    <property type="molecule type" value="Genomic_DNA"/>
</dbReference>
<gene>
    <name evidence="2" type="ORF">GCM10007925_20610</name>
</gene>
<dbReference type="InterPro" id="IPR010836">
    <property type="entry name" value="SapC"/>
</dbReference>
<dbReference type="Pfam" id="PF07277">
    <property type="entry name" value="SapC"/>
    <property type="match status" value="1"/>
</dbReference>
<evidence type="ECO:0000313" key="3">
    <source>
        <dbReference type="Proteomes" id="UP001156703"/>
    </source>
</evidence>
<accession>A0ABQ5ZA56</accession>
<sequence>MSRHVPVNAADHRDLRVNPAPRADLGDQVMSCLTVPIEFRRVQNEFPILFQRNPETGRLHALAMMGFEEGENLFLDGDRWTARYRPLALAIAPFRIGRSSNPDEPAQVHIDLDHPRVGDPEGVRLFDDSGLASPLLERASDMLHQLDVGLAAAGDFYDALDRYELLEPFALDVTLDDGSESRLVGYQLINEEKLQELEAGAVAELHRDGHLMPMFMALASLSNMTDLLARKNRRERDG</sequence>
<organism evidence="2 3">
    <name type="scientific">Sphingomonas astaxanthinifaciens DSM 22298</name>
    <dbReference type="NCBI Taxonomy" id="1123267"/>
    <lineage>
        <taxon>Bacteria</taxon>
        <taxon>Pseudomonadati</taxon>
        <taxon>Pseudomonadota</taxon>
        <taxon>Alphaproteobacteria</taxon>
        <taxon>Sphingomonadales</taxon>
        <taxon>Sphingomonadaceae</taxon>
        <taxon>Sphingomonas</taxon>
    </lineage>
</organism>
<proteinExistence type="predicted"/>
<feature type="region of interest" description="Disordered" evidence="1">
    <location>
        <begin position="1"/>
        <end position="21"/>
    </location>
</feature>
<comment type="caution">
    <text evidence="2">The sequence shown here is derived from an EMBL/GenBank/DDBJ whole genome shotgun (WGS) entry which is preliminary data.</text>
</comment>
<evidence type="ECO:0000256" key="1">
    <source>
        <dbReference type="SAM" id="MobiDB-lite"/>
    </source>
</evidence>
<dbReference type="Proteomes" id="UP001156703">
    <property type="component" value="Unassembled WGS sequence"/>
</dbReference>
<name>A0ABQ5ZA56_9SPHN</name>
<keyword evidence="3" id="KW-1185">Reference proteome</keyword>
<evidence type="ECO:0000313" key="2">
    <source>
        <dbReference type="EMBL" id="GLR48346.1"/>
    </source>
</evidence>
<dbReference type="RefSeq" id="WP_029940808.1">
    <property type="nucleotide sequence ID" value="NZ_BSOO01000024.1"/>
</dbReference>
<protein>
    <submittedName>
        <fullName evidence="2">Peptidase</fullName>
    </submittedName>
</protein>
<reference evidence="3" key="1">
    <citation type="journal article" date="2019" name="Int. J. Syst. Evol. Microbiol.">
        <title>The Global Catalogue of Microorganisms (GCM) 10K type strain sequencing project: providing services to taxonomists for standard genome sequencing and annotation.</title>
        <authorList>
            <consortium name="The Broad Institute Genomics Platform"/>
            <consortium name="The Broad Institute Genome Sequencing Center for Infectious Disease"/>
            <person name="Wu L."/>
            <person name="Ma J."/>
        </authorList>
    </citation>
    <scope>NUCLEOTIDE SEQUENCE [LARGE SCALE GENOMIC DNA]</scope>
    <source>
        <strain evidence="3">NBRC 102146</strain>
    </source>
</reference>